<comment type="caution">
    <text evidence="2">The sequence shown here is derived from an EMBL/GenBank/DDBJ whole genome shotgun (WGS) entry which is preliminary data.</text>
</comment>
<evidence type="ECO:0000313" key="3">
    <source>
        <dbReference type="Proteomes" id="UP001321492"/>
    </source>
</evidence>
<dbReference type="Gene3D" id="3.30.300.30">
    <property type="match status" value="1"/>
</dbReference>
<reference evidence="2 3" key="1">
    <citation type="submission" date="2023-05" db="EMBL/GenBank/DDBJ databases">
        <title>Chelatococcus sp. nov., a moderately thermophilic bacterium isolated from hot spring microbial mat.</title>
        <authorList>
            <person name="Hu C.-J."/>
            <person name="Li W.-J."/>
        </authorList>
    </citation>
    <scope>NUCLEOTIDE SEQUENCE [LARGE SCALE GENOMIC DNA]</scope>
    <source>
        <strain evidence="2 3">SYSU G07232</strain>
    </source>
</reference>
<feature type="compositionally biased region" description="Low complexity" evidence="1">
    <location>
        <begin position="96"/>
        <end position="109"/>
    </location>
</feature>
<dbReference type="Proteomes" id="UP001321492">
    <property type="component" value="Unassembled WGS sequence"/>
</dbReference>
<keyword evidence="3" id="KW-1185">Reference proteome</keyword>
<dbReference type="PANTHER" id="PTHR45527">
    <property type="entry name" value="NONRIBOSOMAL PEPTIDE SYNTHETASE"/>
    <property type="match status" value="1"/>
</dbReference>
<evidence type="ECO:0000256" key="1">
    <source>
        <dbReference type="SAM" id="MobiDB-lite"/>
    </source>
</evidence>
<dbReference type="InterPro" id="IPR042099">
    <property type="entry name" value="ANL_N_sf"/>
</dbReference>
<sequence length="116" mass="12655">MHARGGTVSQGYWGDPELTAARFVQDPLHANFHAPVYKSGDLVELDTDGNFRHVGRKDAQVKIRGYRVNLNEVEDAILRHPDVTEVASSIVETRGARGSSRLSSSPPTAQRSISAT</sequence>
<protein>
    <submittedName>
        <fullName evidence="2">AMP-binding protein</fullName>
    </submittedName>
</protein>
<name>A0ABT7AKR7_9HYPH</name>
<dbReference type="EMBL" id="JASJEV010000015">
    <property type="protein sequence ID" value="MDJ1159953.1"/>
    <property type="molecule type" value="Genomic_DNA"/>
</dbReference>
<dbReference type="InterPro" id="IPR045851">
    <property type="entry name" value="AMP-bd_C_sf"/>
</dbReference>
<feature type="region of interest" description="Disordered" evidence="1">
    <location>
        <begin position="91"/>
        <end position="116"/>
    </location>
</feature>
<accession>A0ABT7AKR7</accession>
<dbReference type="SUPFAM" id="SSF56801">
    <property type="entry name" value="Acetyl-CoA synthetase-like"/>
    <property type="match status" value="1"/>
</dbReference>
<gene>
    <name evidence="2" type="ORF">QNA08_17200</name>
</gene>
<dbReference type="Gene3D" id="3.40.50.12780">
    <property type="entry name" value="N-terminal domain of ligase-like"/>
    <property type="match status" value="1"/>
</dbReference>
<evidence type="ECO:0000313" key="2">
    <source>
        <dbReference type="EMBL" id="MDJ1159953.1"/>
    </source>
</evidence>
<dbReference type="PANTHER" id="PTHR45527:SF1">
    <property type="entry name" value="FATTY ACID SYNTHASE"/>
    <property type="match status" value="1"/>
</dbReference>
<organism evidence="2 3">
    <name type="scientific">Chelatococcus albus</name>
    <dbReference type="NCBI Taxonomy" id="3047466"/>
    <lineage>
        <taxon>Bacteria</taxon>
        <taxon>Pseudomonadati</taxon>
        <taxon>Pseudomonadota</taxon>
        <taxon>Alphaproteobacteria</taxon>
        <taxon>Hyphomicrobiales</taxon>
        <taxon>Chelatococcaceae</taxon>
        <taxon>Chelatococcus</taxon>
    </lineage>
</organism>
<proteinExistence type="predicted"/>